<dbReference type="PANTHER" id="PTHR24007:SF7">
    <property type="entry name" value="BRCA1-ASSOCIATED PROTEIN"/>
    <property type="match status" value="1"/>
</dbReference>
<evidence type="ECO:0000313" key="3">
    <source>
        <dbReference type="EnsemblPlants" id="AET5Gv20336600.14"/>
    </source>
</evidence>
<keyword evidence="1" id="KW-0862">Zinc</keyword>
<dbReference type="PANTHER" id="PTHR24007">
    <property type="entry name" value="BRCA1-ASSOCIATED PROTEIN"/>
    <property type="match status" value="1"/>
</dbReference>
<reference evidence="3" key="4">
    <citation type="submission" date="2019-03" db="UniProtKB">
        <authorList>
            <consortium name="EnsemblPlants"/>
        </authorList>
    </citation>
    <scope>IDENTIFICATION</scope>
</reference>
<dbReference type="EnsemblPlants" id="AET5Gv20336600.14">
    <property type="protein sequence ID" value="AET5Gv20336600.14"/>
    <property type="gene ID" value="AET5Gv20336600"/>
</dbReference>
<dbReference type="GO" id="GO:0007265">
    <property type="term" value="P:Ras protein signal transduction"/>
    <property type="evidence" value="ECO:0007669"/>
    <property type="project" value="TreeGrafter"/>
</dbReference>
<keyword evidence="4" id="KW-1185">Reference proteome</keyword>
<evidence type="ECO:0000313" key="4">
    <source>
        <dbReference type="Proteomes" id="UP000015105"/>
    </source>
</evidence>
<feature type="domain" description="UBP-type" evidence="2">
    <location>
        <begin position="37"/>
        <end position="135"/>
    </location>
</feature>
<dbReference type="GO" id="GO:0005737">
    <property type="term" value="C:cytoplasm"/>
    <property type="evidence" value="ECO:0007669"/>
    <property type="project" value="TreeGrafter"/>
</dbReference>
<reference evidence="3" key="5">
    <citation type="journal article" date="2021" name="G3 (Bethesda)">
        <title>Aegilops tauschii genome assembly Aet v5.0 features greater sequence contiguity and improved annotation.</title>
        <authorList>
            <person name="Wang L."/>
            <person name="Zhu T."/>
            <person name="Rodriguez J.C."/>
            <person name="Deal K.R."/>
            <person name="Dubcovsky J."/>
            <person name="McGuire P.E."/>
            <person name="Lux T."/>
            <person name="Spannagl M."/>
            <person name="Mayer K.F.X."/>
            <person name="Baldrich P."/>
            <person name="Meyers B.C."/>
            <person name="Huo N."/>
            <person name="Gu Y.Q."/>
            <person name="Zhou H."/>
            <person name="Devos K.M."/>
            <person name="Bennetzen J.L."/>
            <person name="Unver T."/>
            <person name="Budak H."/>
            <person name="Gulick P.J."/>
            <person name="Galiba G."/>
            <person name="Kalapos B."/>
            <person name="Nelson D.R."/>
            <person name="Li P."/>
            <person name="You F.M."/>
            <person name="Luo M.C."/>
            <person name="Dvorak J."/>
        </authorList>
    </citation>
    <scope>NUCLEOTIDE SEQUENCE [LARGE SCALE GENOMIC DNA]</scope>
    <source>
        <strain evidence="3">cv. AL8/78</strain>
    </source>
</reference>
<dbReference type="PROSITE" id="PS50271">
    <property type="entry name" value="ZF_UBP"/>
    <property type="match status" value="1"/>
</dbReference>
<dbReference type="InterPro" id="IPR013083">
    <property type="entry name" value="Znf_RING/FYVE/PHD"/>
</dbReference>
<name>A0A453K8F2_AEGTS</name>
<keyword evidence="1" id="KW-0863">Zinc-finger</keyword>
<dbReference type="Gene3D" id="3.30.40.10">
    <property type="entry name" value="Zinc/RING finger domain, C3HC4 (zinc finger)"/>
    <property type="match status" value="1"/>
</dbReference>
<reference evidence="3" key="3">
    <citation type="journal article" date="2017" name="Nature">
        <title>Genome sequence of the progenitor of the wheat D genome Aegilops tauschii.</title>
        <authorList>
            <person name="Luo M.C."/>
            <person name="Gu Y.Q."/>
            <person name="Puiu D."/>
            <person name="Wang H."/>
            <person name="Twardziok S.O."/>
            <person name="Deal K.R."/>
            <person name="Huo N."/>
            <person name="Zhu T."/>
            <person name="Wang L."/>
            <person name="Wang Y."/>
            <person name="McGuire P.E."/>
            <person name="Liu S."/>
            <person name="Long H."/>
            <person name="Ramasamy R.K."/>
            <person name="Rodriguez J.C."/>
            <person name="Van S.L."/>
            <person name="Yuan L."/>
            <person name="Wang Z."/>
            <person name="Xia Z."/>
            <person name="Xiao L."/>
            <person name="Anderson O.D."/>
            <person name="Ouyang S."/>
            <person name="Liang Y."/>
            <person name="Zimin A.V."/>
            <person name="Pertea G."/>
            <person name="Qi P."/>
            <person name="Bennetzen J.L."/>
            <person name="Dai X."/>
            <person name="Dawson M.W."/>
            <person name="Muller H.G."/>
            <person name="Kugler K."/>
            <person name="Rivarola-Duarte L."/>
            <person name="Spannagl M."/>
            <person name="Mayer K.F.X."/>
            <person name="Lu F.H."/>
            <person name="Bevan M.W."/>
            <person name="Leroy P."/>
            <person name="Li P."/>
            <person name="You F.M."/>
            <person name="Sun Q."/>
            <person name="Liu Z."/>
            <person name="Lyons E."/>
            <person name="Wicker T."/>
            <person name="Salzberg S.L."/>
            <person name="Devos K.M."/>
            <person name="Dvorak J."/>
        </authorList>
    </citation>
    <scope>NUCLEOTIDE SEQUENCE [LARGE SCALE GENOMIC DNA]</scope>
    <source>
        <strain evidence="3">cv. AL8/78</strain>
    </source>
</reference>
<dbReference type="GO" id="GO:0008270">
    <property type="term" value="F:zinc ion binding"/>
    <property type="evidence" value="ECO:0007669"/>
    <property type="project" value="UniProtKB-KW"/>
</dbReference>
<dbReference type="GO" id="GO:0061630">
    <property type="term" value="F:ubiquitin protein ligase activity"/>
    <property type="evidence" value="ECO:0007669"/>
    <property type="project" value="TreeGrafter"/>
</dbReference>
<dbReference type="STRING" id="200361.A0A453K8F2"/>
<evidence type="ECO:0000256" key="1">
    <source>
        <dbReference type="PROSITE-ProRule" id="PRU00502"/>
    </source>
</evidence>
<organism evidence="3 4">
    <name type="scientific">Aegilops tauschii subsp. strangulata</name>
    <name type="common">Goatgrass</name>
    <dbReference type="NCBI Taxonomy" id="200361"/>
    <lineage>
        <taxon>Eukaryota</taxon>
        <taxon>Viridiplantae</taxon>
        <taxon>Streptophyta</taxon>
        <taxon>Embryophyta</taxon>
        <taxon>Tracheophyta</taxon>
        <taxon>Spermatophyta</taxon>
        <taxon>Magnoliopsida</taxon>
        <taxon>Liliopsida</taxon>
        <taxon>Poales</taxon>
        <taxon>Poaceae</taxon>
        <taxon>BOP clade</taxon>
        <taxon>Pooideae</taxon>
        <taxon>Triticodae</taxon>
        <taxon>Triticeae</taxon>
        <taxon>Triticinae</taxon>
        <taxon>Aegilops</taxon>
    </lineage>
</organism>
<dbReference type="SUPFAM" id="SSF57850">
    <property type="entry name" value="RING/U-box"/>
    <property type="match status" value="1"/>
</dbReference>
<reference evidence="4" key="1">
    <citation type="journal article" date="2014" name="Science">
        <title>Ancient hybridizations among the ancestral genomes of bread wheat.</title>
        <authorList>
            <consortium name="International Wheat Genome Sequencing Consortium,"/>
            <person name="Marcussen T."/>
            <person name="Sandve S.R."/>
            <person name="Heier L."/>
            <person name="Spannagl M."/>
            <person name="Pfeifer M."/>
            <person name="Jakobsen K.S."/>
            <person name="Wulff B.B."/>
            <person name="Steuernagel B."/>
            <person name="Mayer K.F."/>
            <person name="Olsen O.A."/>
        </authorList>
    </citation>
    <scope>NUCLEOTIDE SEQUENCE [LARGE SCALE GENOMIC DNA]</scope>
    <source>
        <strain evidence="4">cv. AL8/78</strain>
    </source>
</reference>
<dbReference type="AlphaFoldDB" id="A0A453K8F2"/>
<sequence>MLNACVSYFHLSCLFLHKNKCTVFCVPHITFDLIFVGQNKYCMFYMWVDAQKSFVAHLYSYKLYYYNLIACGILDNCSASPRSTPCQPHSHVIEHWRETEHHFSLELETPKVWDYARDNYVHHVLCPKQMVCVHM</sequence>
<dbReference type="GO" id="GO:0016567">
    <property type="term" value="P:protein ubiquitination"/>
    <property type="evidence" value="ECO:0007669"/>
    <property type="project" value="TreeGrafter"/>
</dbReference>
<keyword evidence="1" id="KW-0479">Metal-binding</keyword>
<reference evidence="4" key="2">
    <citation type="journal article" date="2017" name="Nat. Plants">
        <title>The Aegilops tauschii genome reveals multiple impacts of transposons.</title>
        <authorList>
            <person name="Zhao G."/>
            <person name="Zou C."/>
            <person name="Li K."/>
            <person name="Wang K."/>
            <person name="Li T."/>
            <person name="Gao L."/>
            <person name="Zhang X."/>
            <person name="Wang H."/>
            <person name="Yang Z."/>
            <person name="Liu X."/>
            <person name="Jiang W."/>
            <person name="Mao L."/>
            <person name="Kong X."/>
            <person name="Jiao Y."/>
            <person name="Jia J."/>
        </authorList>
    </citation>
    <scope>NUCLEOTIDE SEQUENCE [LARGE SCALE GENOMIC DNA]</scope>
    <source>
        <strain evidence="4">cv. AL8/78</strain>
    </source>
</reference>
<dbReference type="Gramene" id="AET5Gv20336600.14">
    <property type="protein sequence ID" value="AET5Gv20336600.14"/>
    <property type="gene ID" value="AET5Gv20336600"/>
</dbReference>
<protein>
    <recommendedName>
        <fullName evidence="2">UBP-type domain-containing protein</fullName>
    </recommendedName>
</protein>
<proteinExistence type="predicted"/>
<accession>A0A453K8F2</accession>
<evidence type="ECO:0000259" key="2">
    <source>
        <dbReference type="PROSITE" id="PS50271"/>
    </source>
</evidence>
<dbReference type="InterPro" id="IPR001607">
    <property type="entry name" value="Znf_UBP"/>
</dbReference>
<dbReference type="Proteomes" id="UP000015105">
    <property type="component" value="Chromosome 5D"/>
</dbReference>
<dbReference type="Pfam" id="PF02148">
    <property type="entry name" value="zf-UBP"/>
    <property type="match status" value="1"/>
</dbReference>